<evidence type="ECO:0000256" key="10">
    <source>
        <dbReference type="RuleBase" id="RU000488"/>
    </source>
</evidence>
<comment type="caution">
    <text evidence="11">The sequence shown here is derived from an EMBL/GenBank/DDBJ whole genome shotgun (WGS) entry which is preliminary data.</text>
</comment>
<keyword evidence="7" id="KW-0496">Mitochondrion</keyword>
<dbReference type="Proteomes" id="UP000298061">
    <property type="component" value="Unassembled WGS sequence"/>
</dbReference>
<organism evidence="11 12">
    <name type="scientific">Hericium alpestre</name>
    <dbReference type="NCBI Taxonomy" id="135208"/>
    <lineage>
        <taxon>Eukaryota</taxon>
        <taxon>Fungi</taxon>
        <taxon>Dikarya</taxon>
        <taxon>Basidiomycota</taxon>
        <taxon>Agaricomycotina</taxon>
        <taxon>Agaricomycetes</taxon>
        <taxon>Russulales</taxon>
        <taxon>Hericiaceae</taxon>
        <taxon>Hericium</taxon>
    </lineage>
</organism>
<sequence>MNSNAINMETVNELIAGSMGGAAQVLVGQPLDTIKTRAQIAPKGMFKGPMDILKQTMRNEGFFALYKGWPPLFRTTGT</sequence>
<gene>
    <name evidence="11" type="ORF">EWM64_g2532</name>
</gene>
<dbReference type="InterPro" id="IPR023395">
    <property type="entry name" value="MCP_dom_sf"/>
</dbReference>
<dbReference type="EMBL" id="SFCI01000208">
    <property type="protein sequence ID" value="TFY81475.1"/>
    <property type="molecule type" value="Genomic_DNA"/>
</dbReference>
<dbReference type="InterPro" id="IPR050567">
    <property type="entry name" value="Mitochondrial_Carrier"/>
</dbReference>
<dbReference type="PANTHER" id="PTHR45624:SF45">
    <property type="entry name" value="MITOCHONDRIAL CARRIER"/>
    <property type="match status" value="1"/>
</dbReference>
<keyword evidence="5" id="KW-0677">Repeat</keyword>
<keyword evidence="3 10" id="KW-0813">Transport</keyword>
<evidence type="ECO:0000256" key="2">
    <source>
        <dbReference type="ARBA" id="ARBA00006375"/>
    </source>
</evidence>
<dbReference type="PROSITE" id="PS50920">
    <property type="entry name" value="SOLCAR"/>
    <property type="match status" value="1"/>
</dbReference>
<reference evidence="11 12" key="1">
    <citation type="submission" date="2019-02" db="EMBL/GenBank/DDBJ databases">
        <title>Genome sequencing of the rare red list fungi Hericium alpestre (H. flagellum).</title>
        <authorList>
            <person name="Buettner E."/>
            <person name="Kellner H."/>
        </authorList>
    </citation>
    <scope>NUCLEOTIDE SEQUENCE [LARGE SCALE GENOMIC DNA]</scope>
    <source>
        <strain evidence="11 12">DSM 108284</strain>
    </source>
</reference>
<evidence type="ECO:0000313" key="12">
    <source>
        <dbReference type="Proteomes" id="UP000298061"/>
    </source>
</evidence>
<dbReference type="OrthoDB" id="14252at2759"/>
<dbReference type="AlphaFoldDB" id="A0A4Z0A431"/>
<proteinExistence type="inferred from homology"/>
<dbReference type="Gene3D" id="1.50.40.10">
    <property type="entry name" value="Mitochondrial carrier domain"/>
    <property type="match status" value="1"/>
</dbReference>
<keyword evidence="4 9" id="KW-0812">Transmembrane</keyword>
<dbReference type="STRING" id="135208.A0A4Z0A431"/>
<feature type="repeat" description="Solcar" evidence="9">
    <location>
        <begin position="8"/>
        <end position="78"/>
    </location>
</feature>
<comment type="subcellular location">
    <subcellularLocation>
        <location evidence="1">Mitochondrion membrane</location>
        <topology evidence="1">Multi-pass membrane protein</topology>
    </subcellularLocation>
</comment>
<dbReference type="InterPro" id="IPR018108">
    <property type="entry name" value="MCP_transmembrane"/>
</dbReference>
<evidence type="ECO:0000256" key="9">
    <source>
        <dbReference type="PROSITE-ProRule" id="PRU00282"/>
    </source>
</evidence>
<keyword evidence="6" id="KW-1133">Transmembrane helix</keyword>
<dbReference type="SUPFAM" id="SSF103506">
    <property type="entry name" value="Mitochondrial carrier"/>
    <property type="match status" value="1"/>
</dbReference>
<evidence type="ECO:0000256" key="4">
    <source>
        <dbReference type="ARBA" id="ARBA00022692"/>
    </source>
</evidence>
<keyword evidence="8 9" id="KW-0472">Membrane</keyword>
<comment type="similarity">
    <text evidence="2 10">Belongs to the mitochondrial carrier (TC 2.A.29) family.</text>
</comment>
<accession>A0A4Z0A431</accession>
<evidence type="ECO:0000256" key="6">
    <source>
        <dbReference type="ARBA" id="ARBA00022989"/>
    </source>
</evidence>
<evidence type="ECO:0000256" key="7">
    <source>
        <dbReference type="ARBA" id="ARBA00023128"/>
    </source>
</evidence>
<dbReference type="GO" id="GO:0000064">
    <property type="term" value="F:L-ornithine transmembrane transporter activity"/>
    <property type="evidence" value="ECO:0007669"/>
    <property type="project" value="TreeGrafter"/>
</dbReference>
<dbReference type="PANTHER" id="PTHR45624">
    <property type="entry name" value="MITOCHONDRIAL BASIC AMINO ACIDS TRANSPORTER-RELATED"/>
    <property type="match status" value="1"/>
</dbReference>
<evidence type="ECO:0000313" key="11">
    <source>
        <dbReference type="EMBL" id="TFY81475.1"/>
    </source>
</evidence>
<dbReference type="GO" id="GO:1990575">
    <property type="term" value="P:mitochondrial L-ornithine transmembrane transport"/>
    <property type="evidence" value="ECO:0007669"/>
    <property type="project" value="TreeGrafter"/>
</dbReference>
<evidence type="ECO:0000256" key="5">
    <source>
        <dbReference type="ARBA" id="ARBA00022737"/>
    </source>
</evidence>
<evidence type="ECO:0000256" key="3">
    <source>
        <dbReference type="ARBA" id="ARBA00022448"/>
    </source>
</evidence>
<dbReference type="Pfam" id="PF00153">
    <property type="entry name" value="Mito_carr"/>
    <property type="match status" value="1"/>
</dbReference>
<keyword evidence="12" id="KW-1185">Reference proteome</keyword>
<dbReference type="GO" id="GO:0031966">
    <property type="term" value="C:mitochondrial membrane"/>
    <property type="evidence" value="ECO:0007669"/>
    <property type="project" value="UniProtKB-SubCell"/>
</dbReference>
<evidence type="ECO:0000256" key="8">
    <source>
        <dbReference type="ARBA" id="ARBA00023136"/>
    </source>
</evidence>
<evidence type="ECO:0000256" key="1">
    <source>
        <dbReference type="ARBA" id="ARBA00004225"/>
    </source>
</evidence>
<name>A0A4Z0A431_9AGAM</name>
<protein>
    <submittedName>
        <fullName evidence="11">Uncharacterized protein</fullName>
    </submittedName>
</protein>